<gene>
    <name evidence="3" type="ORF">WMY93_008884</name>
</gene>
<dbReference type="InterPro" id="IPR040581">
    <property type="entry name" value="Thioredoxin_11"/>
</dbReference>
<proteinExistence type="inferred from homology"/>
<dbReference type="InterPro" id="IPR030379">
    <property type="entry name" value="G_SEPTIN_dom"/>
</dbReference>
<evidence type="ECO:0000313" key="4">
    <source>
        <dbReference type="Proteomes" id="UP001460270"/>
    </source>
</evidence>
<dbReference type="InterPro" id="IPR013783">
    <property type="entry name" value="Ig-like_fold"/>
</dbReference>
<dbReference type="Gene3D" id="2.60.40.10">
    <property type="entry name" value="Immunoglobulins"/>
    <property type="match status" value="1"/>
</dbReference>
<name>A0AAW0PL54_9GOBI</name>
<dbReference type="Pfam" id="PF00735">
    <property type="entry name" value="Septin"/>
    <property type="match status" value="1"/>
</dbReference>
<dbReference type="InterPro" id="IPR036116">
    <property type="entry name" value="FN3_sf"/>
</dbReference>
<dbReference type="InterPro" id="IPR052090">
    <property type="entry name" value="Cytolytic_pore-forming_toxin"/>
</dbReference>
<dbReference type="PANTHER" id="PTHR31594:SF16">
    <property type="entry name" value="SI:CH211-281L24.3"/>
    <property type="match status" value="1"/>
</dbReference>
<dbReference type="CDD" id="cd00063">
    <property type="entry name" value="FN3"/>
    <property type="match status" value="1"/>
</dbReference>
<dbReference type="InterPro" id="IPR027417">
    <property type="entry name" value="P-loop_NTPase"/>
</dbReference>
<feature type="domain" description="Fibronectin type-III" evidence="2">
    <location>
        <begin position="417"/>
        <end position="508"/>
    </location>
</feature>
<evidence type="ECO:0000313" key="3">
    <source>
        <dbReference type="EMBL" id="KAK7921982.1"/>
    </source>
</evidence>
<keyword evidence="4" id="KW-1185">Reference proteome</keyword>
<protein>
    <recommendedName>
        <fullName evidence="2">Fibronectin type-III domain-containing protein</fullName>
    </recommendedName>
</protein>
<evidence type="ECO:0000256" key="1">
    <source>
        <dbReference type="RuleBase" id="RU004560"/>
    </source>
</evidence>
<evidence type="ECO:0000259" key="2">
    <source>
        <dbReference type="PROSITE" id="PS50853"/>
    </source>
</evidence>
<dbReference type="Pfam" id="PF24674">
    <property type="entry name" value="MACPF_SNTX"/>
    <property type="match status" value="1"/>
</dbReference>
<dbReference type="PANTHER" id="PTHR31594">
    <property type="entry name" value="AIG1-TYPE G DOMAIN-CONTAINING PROTEIN"/>
    <property type="match status" value="1"/>
</dbReference>
<dbReference type="Proteomes" id="UP001460270">
    <property type="component" value="Unassembled WGS sequence"/>
</dbReference>
<dbReference type="SUPFAM" id="SSF49265">
    <property type="entry name" value="Fibronectin type III"/>
    <property type="match status" value="1"/>
</dbReference>
<dbReference type="InterPro" id="IPR003961">
    <property type="entry name" value="FN3_dom"/>
</dbReference>
<dbReference type="Gene3D" id="3.40.50.300">
    <property type="entry name" value="P-loop containing nucleotide triphosphate hydrolases"/>
    <property type="match status" value="1"/>
</dbReference>
<organism evidence="3 4">
    <name type="scientific">Mugilogobius chulae</name>
    <name type="common">yellowstripe goby</name>
    <dbReference type="NCBI Taxonomy" id="88201"/>
    <lineage>
        <taxon>Eukaryota</taxon>
        <taxon>Metazoa</taxon>
        <taxon>Chordata</taxon>
        <taxon>Craniata</taxon>
        <taxon>Vertebrata</taxon>
        <taxon>Euteleostomi</taxon>
        <taxon>Actinopterygii</taxon>
        <taxon>Neopterygii</taxon>
        <taxon>Teleostei</taxon>
        <taxon>Neoteleostei</taxon>
        <taxon>Acanthomorphata</taxon>
        <taxon>Gobiaria</taxon>
        <taxon>Gobiiformes</taxon>
        <taxon>Gobioidei</taxon>
        <taxon>Gobiidae</taxon>
        <taxon>Gobionellinae</taxon>
        <taxon>Mugilogobius</taxon>
    </lineage>
</organism>
<dbReference type="SMART" id="SM00060">
    <property type="entry name" value="FN3"/>
    <property type="match status" value="1"/>
</dbReference>
<reference evidence="4" key="1">
    <citation type="submission" date="2024-04" db="EMBL/GenBank/DDBJ databases">
        <title>Salinicola lusitanus LLJ914,a marine bacterium isolated from the Okinawa Trough.</title>
        <authorList>
            <person name="Li J."/>
        </authorList>
    </citation>
    <scope>NUCLEOTIDE SEQUENCE [LARGE SCALE GENOMIC DNA]</scope>
</reference>
<comment type="similarity">
    <text evidence="1">Belongs to the TRAFAC class TrmE-Era-EngA-EngB-Septin-like GTPase superfamily. Septin GTPase family.</text>
</comment>
<dbReference type="InterPro" id="IPR056072">
    <property type="entry name" value="SNTX_MACPF/CDC-like_dom"/>
</dbReference>
<comment type="caution">
    <text evidence="3">The sequence shown here is derived from an EMBL/GenBank/DDBJ whole genome shotgun (WGS) entry which is preliminary data.</text>
</comment>
<dbReference type="EMBL" id="JBBPFD010000006">
    <property type="protein sequence ID" value="KAK7921982.1"/>
    <property type="molecule type" value="Genomic_DNA"/>
</dbReference>
<dbReference type="Pfam" id="PF00041">
    <property type="entry name" value="fn3"/>
    <property type="match status" value="1"/>
</dbReference>
<dbReference type="GO" id="GO:0005525">
    <property type="term" value="F:GTP binding"/>
    <property type="evidence" value="ECO:0007669"/>
    <property type="project" value="UniProtKB-KW"/>
</dbReference>
<dbReference type="AlphaFoldDB" id="A0AAW0PL54"/>
<dbReference type="SUPFAM" id="SSF52540">
    <property type="entry name" value="P-loop containing nucleoside triphosphate hydrolases"/>
    <property type="match status" value="1"/>
</dbReference>
<keyword evidence="1" id="KW-0342">GTP-binding</keyword>
<keyword evidence="1" id="KW-0547">Nucleotide-binding</keyword>
<sequence>MSHLRIASREELFFCSSDVLDSFMASDWNKPVELAALGRPFALGMLYDCRRDSLIPGLTLWDQEKLDKDMKVTPKPYTKTEIVASESVSEKASSLGVDAALKASFLSGLVQVQGSAKYLNDNKKSRKQARVTLQYKTTTEFKTLTMNQLSADNIKHRNVIDKGLATHVVTAILYGADAFFVFDQDTSEDENVQNIQGNLKVFSCTFHGDFRLDTSPTTFKESVKVYQDLPKLLGPKGENAVPVRVHLLPLSTLDSKAAKLVRQISLRLVTEAESILEDFRELDVSCRDALKTPAEVVSSEDVVIEKVCGSEKALVFVFTSLDSKESYLEELENHLKRTEPNESRAESKRWYKTKEVIDRMRSKAKVFGDFADANKDQDRKDLQFLAVSLADENHKDATIYLYEDGFQSCDNFELPCKPSRVTLGRVTENSVSVQFSAPSDGAENVCRYRVEFCEEGQEQWKQQEQKEAGEVTVTGLIPNTEYRVRVRAVTEVGLGPAAPHICFKTAPCISPEEAWGEDETSSTVSSVAQRFLQNSFRISSGTPEIYKLRLNEDRSFGEFSKYVFGTESHKKHRVLLLVGSAGSGKTSLINAMINYILGVKWTDPFRFMLNRDNDESDVTMVYEINHQEGFQVDFSLTIIDTPEFGARVTDVDIMRQIFQSYNHVKRQENLDAVCVVLQSSARLSPTQRCALDYLYSVGPTNTSENIKVLVTFADAQTPAVLQTLTEAQVPCPKTEDGLPVHLKFNNSAVFAPNLPSADRRDEFFWRMSNNSMAMFFHELAKTEPKYFFPKYDSILRYFLKH</sequence>
<dbReference type="Pfam" id="PF18078">
    <property type="entry name" value="Thioredoxin_11"/>
    <property type="match status" value="1"/>
</dbReference>
<dbReference type="PROSITE" id="PS50853">
    <property type="entry name" value="FN3"/>
    <property type="match status" value="1"/>
</dbReference>
<accession>A0AAW0PL54</accession>